<evidence type="ECO:0000313" key="9">
    <source>
        <dbReference type="Proteomes" id="UP000652430"/>
    </source>
</evidence>
<evidence type="ECO:0000313" key="8">
    <source>
        <dbReference type="EMBL" id="GHH18054.1"/>
    </source>
</evidence>
<keyword evidence="3 6" id="KW-0812">Transmembrane</keyword>
<evidence type="ECO:0000256" key="3">
    <source>
        <dbReference type="ARBA" id="ARBA00022692"/>
    </source>
</evidence>
<feature type="transmembrane region" description="Helical" evidence="6">
    <location>
        <begin position="51"/>
        <end position="70"/>
    </location>
</feature>
<dbReference type="EMBL" id="BNAQ01000003">
    <property type="protein sequence ID" value="GHH18054.1"/>
    <property type="molecule type" value="Genomic_DNA"/>
</dbReference>
<dbReference type="Pfam" id="PF04138">
    <property type="entry name" value="GtrA_DPMS_TM"/>
    <property type="match status" value="1"/>
</dbReference>
<feature type="transmembrane region" description="Helical" evidence="6">
    <location>
        <begin position="115"/>
        <end position="135"/>
    </location>
</feature>
<dbReference type="RefSeq" id="WP_189676410.1">
    <property type="nucleotide sequence ID" value="NZ_BNAQ01000003.1"/>
</dbReference>
<comment type="subcellular location">
    <subcellularLocation>
        <location evidence="1">Membrane</location>
        <topology evidence="1">Multi-pass membrane protein</topology>
    </subcellularLocation>
</comment>
<gene>
    <name evidence="8" type="ORF">GCM10008023_23370</name>
</gene>
<keyword evidence="4 6" id="KW-1133">Transmembrane helix</keyword>
<feature type="domain" description="GtrA/DPMS transmembrane" evidence="7">
    <location>
        <begin position="22"/>
        <end position="141"/>
    </location>
</feature>
<comment type="similarity">
    <text evidence="2">Belongs to the GtrA family.</text>
</comment>
<evidence type="ECO:0000256" key="2">
    <source>
        <dbReference type="ARBA" id="ARBA00009399"/>
    </source>
</evidence>
<dbReference type="InterPro" id="IPR051401">
    <property type="entry name" value="GtrA_CellWall_Glycosyl"/>
</dbReference>
<evidence type="ECO:0000256" key="6">
    <source>
        <dbReference type="SAM" id="Phobius"/>
    </source>
</evidence>
<evidence type="ECO:0000259" key="7">
    <source>
        <dbReference type="Pfam" id="PF04138"/>
    </source>
</evidence>
<keyword evidence="9" id="KW-1185">Reference proteome</keyword>
<evidence type="ECO:0000256" key="1">
    <source>
        <dbReference type="ARBA" id="ARBA00004141"/>
    </source>
</evidence>
<reference evidence="9" key="1">
    <citation type="journal article" date="2019" name="Int. J. Syst. Evol. Microbiol.">
        <title>The Global Catalogue of Microorganisms (GCM) 10K type strain sequencing project: providing services to taxonomists for standard genome sequencing and annotation.</title>
        <authorList>
            <consortium name="The Broad Institute Genomics Platform"/>
            <consortium name="The Broad Institute Genome Sequencing Center for Infectious Disease"/>
            <person name="Wu L."/>
            <person name="Ma J."/>
        </authorList>
    </citation>
    <scope>NUCLEOTIDE SEQUENCE [LARGE SCALE GENOMIC DNA]</scope>
    <source>
        <strain evidence="9">CGMCC 1.8957</strain>
    </source>
</reference>
<dbReference type="PANTHER" id="PTHR38459:SF1">
    <property type="entry name" value="PROPHAGE BACTOPRENOL-LINKED GLUCOSE TRANSLOCASE HOMOLOG"/>
    <property type="match status" value="1"/>
</dbReference>
<keyword evidence="5 6" id="KW-0472">Membrane</keyword>
<name>A0ABQ3LLS1_9SPHN</name>
<sequence>MTAIQRQIESLRENPLVGQLVRFGIAGVITTAIYSAVYLPLTHFVFEQRHAVYAVPFAFLVAVTVGFFLHSRWSFKGHGSRDPGRMQHVKFVCVQASGVLLNALITWIGTAKLGYPAWVPLLPAVACATVFTFFLNRQLVFK</sequence>
<dbReference type="PANTHER" id="PTHR38459">
    <property type="entry name" value="PROPHAGE BACTOPRENOL-LINKED GLUCOSE TRANSLOCASE HOMOLOG"/>
    <property type="match status" value="1"/>
</dbReference>
<dbReference type="Proteomes" id="UP000652430">
    <property type="component" value="Unassembled WGS sequence"/>
</dbReference>
<evidence type="ECO:0000256" key="4">
    <source>
        <dbReference type="ARBA" id="ARBA00022989"/>
    </source>
</evidence>
<accession>A0ABQ3LLS1</accession>
<feature type="transmembrane region" description="Helical" evidence="6">
    <location>
        <begin position="20"/>
        <end position="39"/>
    </location>
</feature>
<dbReference type="InterPro" id="IPR007267">
    <property type="entry name" value="GtrA_DPMS_TM"/>
</dbReference>
<feature type="transmembrane region" description="Helical" evidence="6">
    <location>
        <begin position="91"/>
        <end position="109"/>
    </location>
</feature>
<organism evidence="8 9">
    <name type="scientific">Sphingomonas glacialis</name>
    <dbReference type="NCBI Taxonomy" id="658225"/>
    <lineage>
        <taxon>Bacteria</taxon>
        <taxon>Pseudomonadati</taxon>
        <taxon>Pseudomonadota</taxon>
        <taxon>Alphaproteobacteria</taxon>
        <taxon>Sphingomonadales</taxon>
        <taxon>Sphingomonadaceae</taxon>
        <taxon>Sphingomonas</taxon>
    </lineage>
</organism>
<protein>
    <recommendedName>
        <fullName evidence="7">GtrA/DPMS transmembrane domain-containing protein</fullName>
    </recommendedName>
</protein>
<comment type="caution">
    <text evidence="8">The sequence shown here is derived from an EMBL/GenBank/DDBJ whole genome shotgun (WGS) entry which is preliminary data.</text>
</comment>
<proteinExistence type="inferred from homology"/>
<evidence type="ECO:0000256" key="5">
    <source>
        <dbReference type="ARBA" id="ARBA00023136"/>
    </source>
</evidence>